<protein>
    <submittedName>
        <fullName evidence="2">Glyoxalase/bleomycin resistance protein</fullName>
    </submittedName>
</protein>
<keyword evidence="3" id="KW-1185">Reference proteome</keyword>
<dbReference type="Gene3D" id="3.10.180.10">
    <property type="entry name" value="2,3-Dihydroxybiphenyl 1,2-Dioxygenase, domain 1"/>
    <property type="match status" value="1"/>
</dbReference>
<proteinExistence type="predicted"/>
<dbReference type="OrthoDB" id="2613830at2"/>
<evidence type="ECO:0000313" key="3">
    <source>
        <dbReference type="Proteomes" id="UP000069443"/>
    </source>
</evidence>
<dbReference type="Proteomes" id="UP000069443">
    <property type="component" value="Unassembled WGS sequence"/>
</dbReference>
<dbReference type="Pfam" id="PF13669">
    <property type="entry name" value="Glyoxalase_4"/>
    <property type="match status" value="1"/>
</dbReference>
<dbReference type="AlphaFoldDB" id="A0A100W8L4"/>
<evidence type="ECO:0000313" key="2">
    <source>
        <dbReference type="EMBL" id="GAS93832.1"/>
    </source>
</evidence>
<accession>A0A100W8L4</accession>
<gene>
    <name evidence="2" type="ORF">RMCC_0798</name>
</gene>
<dbReference type="STRING" id="228230.RMCC_0798"/>
<sequence length="183" mass="20203">MTSPDLRPASAALAVNHVGVTVPDVFGAIDWYGDVFGFRCIMGPRLLEPDHREAAASLGPRFRRAWQAHLLCGNGVGIELFQFIDPPVQHRDADDPIDFTRRGPWHLCLTYLDVAQAVALITDEGGTMLSEPTAFVPGRPWVLAYCADPWGTVLEIMSHSYAEVFSNWPQPGQAEPPILIERP</sequence>
<reference evidence="3" key="2">
    <citation type="submission" date="2016-02" db="EMBL/GenBank/DDBJ databases">
        <title>Draft genome sequence of five rapidly growing Mycobacterium species.</title>
        <authorList>
            <person name="Katahira K."/>
            <person name="Gotou Y."/>
            <person name="Iida K."/>
            <person name="Ogura Y."/>
            <person name="Hayashi T."/>
        </authorList>
    </citation>
    <scope>NUCLEOTIDE SEQUENCE [LARGE SCALE GENOMIC DNA]</scope>
    <source>
        <strain evidence="3">JCM15298</strain>
    </source>
</reference>
<dbReference type="RefSeq" id="WP_109762003.1">
    <property type="nucleotide sequence ID" value="NZ_BCSY01000028.1"/>
</dbReference>
<dbReference type="SUPFAM" id="SSF54593">
    <property type="entry name" value="Glyoxalase/Bleomycin resistance protein/Dihydroxybiphenyl dioxygenase"/>
    <property type="match status" value="1"/>
</dbReference>
<feature type="domain" description="VOC" evidence="1">
    <location>
        <begin position="14"/>
        <end position="159"/>
    </location>
</feature>
<name>A0A100W8L4_MYCCR</name>
<dbReference type="InterPro" id="IPR029068">
    <property type="entry name" value="Glyas_Bleomycin-R_OHBP_Dase"/>
</dbReference>
<dbReference type="PROSITE" id="PS51819">
    <property type="entry name" value="VOC"/>
    <property type="match status" value="1"/>
</dbReference>
<reference evidence="3" key="1">
    <citation type="journal article" date="2016" name="Genome Announc.">
        <title>Draft Genome Sequences of Five Rapidly Growing Mycobacterium Species, M. thermoresistibile, M. fortuitum subsp. acetamidolyticum, M. canariasense, M. brisbanense, and M. novocastrense.</title>
        <authorList>
            <person name="Katahira K."/>
            <person name="Ogura Y."/>
            <person name="Gotoh Y."/>
            <person name="Hayashi T."/>
        </authorList>
    </citation>
    <scope>NUCLEOTIDE SEQUENCE [LARGE SCALE GENOMIC DNA]</scope>
    <source>
        <strain evidence="3">JCM15298</strain>
    </source>
</reference>
<dbReference type="InterPro" id="IPR037523">
    <property type="entry name" value="VOC_core"/>
</dbReference>
<evidence type="ECO:0000259" key="1">
    <source>
        <dbReference type="PROSITE" id="PS51819"/>
    </source>
</evidence>
<dbReference type="EMBL" id="BCSY01000028">
    <property type="protein sequence ID" value="GAS93832.1"/>
    <property type="molecule type" value="Genomic_DNA"/>
</dbReference>
<comment type="caution">
    <text evidence="2">The sequence shown here is derived from an EMBL/GenBank/DDBJ whole genome shotgun (WGS) entry which is preliminary data.</text>
</comment>
<organism evidence="2 3">
    <name type="scientific">Mycolicibacterium canariasense</name>
    <name type="common">Mycobacterium canariasense</name>
    <dbReference type="NCBI Taxonomy" id="228230"/>
    <lineage>
        <taxon>Bacteria</taxon>
        <taxon>Bacillati</taxon>
        <taxon>Actinomycetota</taxon>
        <taxon>Actinomycetes</taxon>
        <taxon>Mycobacteriales</taxon>
        <taxon>Mycobacteriaceae</taxon>
        <taxon>Mycolicibacterium</taxon>
    </lineage>
</organism>